<dbReference type="InterPro" id="IPR004792">
    <property type="entry name" value="BaiN-like"/>
</dbReference>
<dbReference type="PANTHER" id="PTHR42887">
    <property type="entry name" value="OS12G0638800 PROTEIN"/>
    <property type="match status" value="1"/>
</dbReference>
<dbReference type="Gene3D" id="1.10.8.260">
    <property type="entry name" value="HI0933 insert domain-like"/>
    <property type="match status" value="1"/>
</dbReference>
<dbReference type="PANTHER" id="PTHR42887:SF1">
    <property type="entry name" value="BLR3961 PROTEIN"/>
    <property type="match status" value="1"/>
</dbReference>
<dbReference type="Gene3D" id="3.50.50.60">
    <property type="entry name" value="FAD/NAD(P)-binding domain"/>
    <property type="match status" value="1"/>
</dbReference>
<feature type="domain" description="RsdA/BaiN/AoA(So)-like Rossmann fold-like" evidence="4">
    <location>
        <begin position="2"/>
        <end position="386"/>
    </location>
</feature>
<dbReference type="SUPFAM" id="SSF51905">
    <property type="entry name" value="FAD/NAD(P)-binding domain"/>
    <property type="match status" value="1"/>
</dbReference>
<sequence>MKVAVIGGGPAGLMAAEAASARGAEVSVYDQMPSLARKFLMAGKSGLNITHTEEAQQFLARYDAPLLREIVAAYGGSEAVREWMAGLGIEEAVGSSGRVFPLQMKASPLLRRWLARLEERGAVVRLKHRWSGWDGGTTVQFEGPDGEISVEADRLILACGGGSWRRLGSDGAWTEQFSSQGLETAPFRASNAGVLIGWSEHFRDRFEGEALKNVRFSAGGESNRGEAVITKRGLESGGIYPLTKYLLGGGTLTVDLLPDVSEAKLAAKLSVQKPKQSLSNRLRKGARLQGVKAGLLREALSPEELRDAGRLAAGIKALPLRVDGPVPLDEAISTAGGVPWTELSDGLELKAHRGVFCAGEMIDWDAPTGGYLLTACKATGWAAGQNAALP</sequence>
<evidence type="ECO:0000256" key="3">
    <source>
        <dbReference type="ARBA" id="ARBA00022827"/>
    </source>
</evidence>
<evidence type="ECO:0000313" key="7">
    <source>
        <dbReference type="Proteomes" id="UP000536835"/>
    </source>
</evidence>
<dbReference type="InterPro" id="IPR057661">
    <property type="entry name" value="RsdA/BaiN/AoA(So)_Rossmann"/>
</dbReference>
<comment type="caution">
    <text evidence="6">The sequence shown here is derived from an EMBL/GenBank/DDBJ whole genome shotgun (WGS) entry which is preliminary data.</text>
</comment>
<keyword evidence="2" id="KW-0285">Flavoprotein</keyword>
<dbReference type="InterPro" id="IPR023166">
    <property type="entry name" value="BaiN-like_dom_sf"/>
</dbReference>
<dbReference type="Pfam" id="PF03486">
    <property type="entry name" value="HI0933_like"/>
    <property type="match status" value="1"/>
</dbReference>
<dbReference type="InterPro" id="IPR036188">
    <property type="entry name" value="FAD/NAD-bd_sf"/>
</dbReference>
<gene>
    <name evidence="6" type="ORF">HK107_10065</name>
</gene>
<dbReference type="Gene3D" id="2.40.30.10">
    <property type="entry name" value="Translation factors"/>
    <property type="match status" value="1"/>
</dbReference>
<dbReference type="InterPro" id="IPR022460">
    <property type="entry name" value="Flavoprotein_PP4765"/>
</dbReference>
<dbReference type="PRINTS" id="PR00419">
    <property type="entry name" value="ADXRDTASE"/>
</dbReference>
<keyword evidence="7" id="KW-1185">Reference proteome</keyword>
<dbReference type="RefSeq" id="WP_173199344.1">
    <property type="nucleotide sequence ID" value="NZ_JABFCX010000003.1"/>
</dbReference>
<dbReference type="EMBL" id="JABFCX010000003">
    <property type="protein sequence ID" value="NNU16665.1"/>
    <property type="molecule type" value="Genomic_DNA"/>
</dbReference>
<dbReference type="NCBIfam" id="TIGR00275">
    <property type="entry name" value="aminoacetone oxidase family FAD-binding enzyme"/>
    <property type="match status" value="1"/>
</dbReference>
<accession>A0A7Y3RN29</accession>
<dbReference type="SUPFAM" id="SSF160996">
    <property type="entry name" value="HI0933 insert domain-like"/>
    <property type="match status" value="1"/>
</dbReference>
<dbReference type="NCBIfam" id="TIGR03862">
    <property type="entry name" value="flavo_PP4765"/>
    <property type="match status" value="1"/>
</dbReference>
<name>A0A7Y3RN29_9PROT</name>
<reference evidence="6 7" key="1">
    <citation type="submission" date="2020-05" db="EMBL/GenBank/DDBJ databases">
        <title>Parvularcula mediterraneae sp. nov., isolated from polypropylene straw from shallow seawater of the seashore of Laganas in Zakynthos island, Greece.</title>
        <authorList>
            <person name="Szabo I."/>
            <person name="Al-Omari J."/>
            <person name="Rado J."/>
            <person name="Szerdahelyi G.S."/>
        </authorList>
    </citation>
    <scope>NUCLEOTIDE SEQUENCE [LARGE SCALE GENOMIC DNA]</scope>
    <source>
        <strain evidence="6 7">ZS-1/3</strain>
    </source>
</reference>
<protein>
    <submittedName>
        <fullName evidence="6">TIGR03862 family flavoprotein</fullName>
    </submittedName>
</protein>
<dbReference type="Pfam" id="PF22780">
    <property type="entry name" value="HI0933_like_1st"/>
    <property type="match status" value="1"/>
</dbReference>
<evidence type="ECO:0000256" key="1">
    <source>
        <dbReference type="ARBA" id="ARBA00001974"/>
    </source>
</evidence>
<dbReference type="InterPro" id="IPR055178">
    <property type="entry name" value="RsdA/BaiN/AoA(So)-like_dom"/>
</dbReference>
<dbReference type="Proteomes" id="UP000536835">
    <property type="component" value="Unassembled WGS sequence"/>
</dbReference>
<dbReference type="AlphaFoldDB" id="A0A7Y3RN29"/>
<comment type="cofactor">
    <cofactor evidence="1">
        <name>FAD</name>
        <dbReference type="ChEBI" id="CHEBI:57692"/>
    </cofactor>
</comment>
<evidence type="ECO:0000259" key="5">
    <source>
        <dbReference type="Pfam" id="PF22780"/>
    </source>
</evidence>
<keyword evidence="3" id="KW-0274">FAD</keyword>
<evidence type="ECO:0000259" key="4">
    <source>
        <dbReference type="Pfam" id="PF03486"/>
    </source>
</evidence>
<evidence type="ECO:0000313" key="6">
    <source>
        <dbReference type="EMBL" id="NNU16665.1"/>
    </source>
</evidence>
<organism evidence="6 7">
    <name type="scientific">Parvularcula mediterranea</name>
    <dbReference type="NCBI Taxonomy" id="2732508"/>
    <lineage>
        <taxon>Bacteria</taxon>
        <taxon>Pseudomonadati</taxon>
        <taxon>Pseudomonadota</taxon>
        <taxon>Alphaproteobacteria</taxon>
        <taxon>Parvularculales</taxon>
        <taxon>Parvularculaceae</taxon>
        <taxon>Parvularcula</taxon>
    </lineage>
</organism>
<evidence type="ECO:0000256" key="2">
    <source>
        <dbReference type="ARBA" id="ARBA00022630"/>
    </source>
</evidence>
<feature type="domain" description="RsdA/BaiN/AoA(So)-like insert" evidence="5">
    <location>
        <begin position="188"/>
        <end position="333"/>
    </location>
</feature>
<proteinExistence type="predicted"/>